<accession>A0AAE0NRE1</accession>
<name>A0AAE0NRE1_SORBR</name>
<reference evidence="2" key="2">
    <citation type="submission" date="2023-07" db="EMBL/GenBank/DDBJ databases">
        <authorList>
            <consortium name="Lawrence Berkeley National Laboratory"/>
            <person name="Haridas S."/>
            <person name="Hensen N."/>
            <person name="Bonometti L."/>
            <person name="Westerberg I."/>
            <person name="Brannstrom I.O."/>
            <person name="Guillou S."/>
            <person name="Cros-Aarteil S."/>
            <person name="Calhoun S."/>
            <person name="Kuo A."/>
            <person name="Mondo S."/>
            <person name="Pangilinan J."/>
            <person name="Riley R."/>
            <person name="LaButti K."/>
            <person name="Andreopoulos B."/>
            <person name="Lipzen A."/>
            <person name="Chen C."/>
            <person name="Yanf M."/>
            <person name="Daum C."/>
            <person name="Ng V."/>
            <person name="Clum A."/>
            <person name="Steindorff A."/>
            <person name="Ohm R."/>
            <person name="Martin F."/>
            <person name="Silar P."/>
            <person name="Natvig D."/>
            <person name="Lalanne C."/>
            <person name="Gautier V."/>
            <person name="Ament-velasquez S.L."/>
            <person name="Kruys A."/>
            <person name="Hutchinson M.I."/>
            <person name="Powell A.J."/>
            <person name="Barry K."/>
            <person name="Miller A.N."/>
            <person name="Grigoriev I.V."/>
            <person name="Debuchy R."/>
            <person name="Gladieux P."/>
            <person name="Thoren M.H."/>
            <person name="Johannesson H."/>
        </authorList>
    </citation>
    <scope>NUCLEOTIDE SEQUENCE</scope>
    <source>
        <strain evidence="2">FGSC 1904</strain>
    </source>
</reference>
<dbReference type="EMBL" id="JAUTDP010000020">
    <property type="protein sequence ID" value="KAK3386284.1"/>
    <property type="molecule type" value="Genomic_DNA"/>
</dbReference>
<feature type="compositionally biased region" description="Acidic residues" evidence="1">
    <location>
        <begin position="176"/>
        <end position="189"/>
    </location>
</feature>
<gene>
    <name evidence="2" type="ORF">B0T20DRAFT_511801</name>
</gene>
<feature type="region of interest" description="Disordered" evidence="1">
    <location>
        <begin position="174"/>
        <end position="194"/>
    </location>
</feature>
<feature type="compositionally biased region" description="Basic and acidic residues" evidence="1">
    <location>
        <begin position="21"/>
        <end position="34"/>
    </location>
</feature>
<evidence type="ECO:0000313" key="3">
    <source>
        <dbReference type="Proteomes" id="UP001281003"/>
    </source>
</evidence>
<dbReference type="AlphaFoldDB" id="A0AAE0NRE1"/>
<feature type="compositionally biased region" description="Low complexity" evidence="1">
    <location>
        <begin position="49"/>
        <end position="67"/>
    </location>
</feature>
<protein>
    <submittedName>
        <fullName evidence="2">Uncharacterized protein</fullName>
    </submittedName>
</protein>
<evidence type="ECO:0000256" key="1">
    <source>
        <dbReference type="SAM" id="MobiDB-lite"/>
    </source>
</evidence>
<feature type="region of interest" description="Disordered" evidence="1">
    <location>
        <begin position="1"/>
        <end position="133"/>
    </location>
</feature>
<reference evidence="2" key="1">
    <citation type="journal article" date="2023" name="Mol. Phylogenet. Evol.">
        <title>Genome-scale phylogeny and comparative genomics of the fungal order Sordariales.</title>
        <authorList>
            <person name="Hensen N."/>
            <person name="Bonometti L."/>
            <person name="Westerberg I."/>
            <person name="Brannstrom I.O."/>
            <person name="Guillou S."/>
            <person name="Cros-Aarteil S."/>
            <person name="Calhoun S."/>
            <person name="Haridas S."/>
            <person name="Kuo A."/>
            <person name="Mondo S."/>
            <person name="Pangilinan J."/>
            <person name="Riley R."/>
            <person name="LaButti K."/>
            <person name="Andreopoulos B."/>
            <person name="Lipzen A."/>
            <person name="Chen C."/>
            <person name="Yan M."/>
            <person name="Daum C."/>
            <person name="Ng V."/>
            <person name="Clum A."/>
            <person name="Steindorff A."/>
            <person name="Ohm R.A."/>
            <person name="Martin F."/>
            <person name="Silar P."/>
            <person name="Natvig D.O."/>
            <person name="Lalanne C."/>
            <person name="Gautier V."/>
            <person name="Ament-Velasquez S.L."/>
            <person name="Kruys A."/>
            <person name="Hutchinson M.I."/>
            <person name="Powell A.J."/>
            <person name="Barry K."/>
            <person name="Miller A.N."/>
            <person name="Grigoriev I.V."/>
            <person name="Debuchy R."/>
            <person name="Gladieux P."/>
            <person name="Hiltunen Thoren M."/>
            <person name="Johannesson H."/>
        </authorList>
    </citation>
    <scope>NUCLEOTIDE SEQUENCE</scope>
    <source>
        <strain evidence="2">FGSC 1904</strain>
    </source>
</reference>
<keyword evidence="3" id="KW-1185">Reference proteome</keyword>
<organism evidence="2 3">
    <name type="scientific">Sordaria brevicollis</name>
    <dbReference type="NCBI Taxonomy" id="83679"/>
    <lineage>
        <taxon>Eukaryota</taxon>
        <taxon>Fungi</taxon>
        <taxon>Dikarya</taxon>
        <taxon>Ascomycota</taxon>
        <taxon>Pezizomycotina</taxon>
        <taxon>Sordariomycetes</taxon>
        <taxon>Sordariomycetidae</taxon>
        <taxon>Sordariales</taxon>
        <taxon>Sordariaceae</taxon>
        <taxon>Sordaria</taxon>
    </lineage>
</organism>
<evidence type="ECO:0000313" key="2">
    <source>
        <dbReference type="EMBL" id="KAK3386284.1"/>
    </source>
</evidence>
<comment type="caution">
    <text evidence="2">The sequence shown here is derived from an EMBL/GenBank/DDBJ whole genome shotgun (WGS) entry which is preliminary data.</text>
</comment>
<feature type="compositionally biased region" description="Polar residues" evidence="1">
    <location>
        <begin position="1"/>
        <end position="19"/>
    </location>
</feature>
<dbReference type="Proteomes" id="UP001281003">
    <property type="component" value="Unassembled WGS sequence"/>
</dbReference>
<proteinExistence type="predicted"/>
<sequence length="223" mass="23953">MSSGQEPDNVHVLNSSFAKSQAEKSQKVDMDGADSKPASPFLRQQPFLTTRITRSKAAASTAAANTPAPVPPPTSPTPKVEIKTESSAPIPAVQVKPPTSPSSPTPTTTSITRGMLSNTTTTTSTTTANNHKRSNSRMLSLAYPGGYGSTGRTGVDGGEFAAIYVKRKWTKRNLTPDEESGEDGDDEAEGISTSVKRTKKGWGTVRKERVLICGRWRTMIWRD</sequence>